<protein>
    <submittedName>
        <fullName evidence="1">Uncharacterized protein</fullName>
    </submittedName>
</protein>
<sequence length="61" mass="7234">MDYGKRFLVDRMLDEDTETDTESIQWFKEFGTTYCTSRTECLRGRMRSVFMNEDSGNTCTK</sequence>
<name>A0A0B7B7K4_9EUPU</name>
<accession>A0A0B7B7K4</accession>
<gene>
    <name evidence="1" type="primary">ORF170195</name>
</gene>
<evidence type="ECO:0000313" key="1">
    <source>
        <dbReference type="EMBL" id="CEK89324.1"/>
    </source>
</evidence>
<dbReference type="EMBL" id="HACG01042459">
    <property type="protein sequence ID" value="CEK89324.1"/>
    <property type="molecule type" value="Transcribed_RNA"/>
</dbReference>
<dbReference type="AlphaFoldDB" id="A0A0B7B7K4"/>
<proteinExistence type="predicted"/>
<organism evidence="1">
    <name type="scientific">Arion vulgaris</name>
    <dbReference type="NCBI Taxonomy" id="1028688"/>
    <lineage>
        <taxon>Eukaryota</taxon>
        <taxon>Metazoa</taxon>
        <taxon>Spiralia</taxon>
        <taxon>Lophotrochozoa</taxon>
        <taxon>Mollusca</taxon>
        <taxon>Gastropoda</taxon>
        <taxon>Heterobranchia</taxon>
        <taxon>Euthyneura</taxon>
        <taxon>Panpulmonata</taxon>
        <taxon>Eupulmonata</taxon>
        <taxon>Stylommatophora</taxon>
        <taxon>Helicina</taxon>
        <taxon>Arionoidea</taxon>
        <taxon>Arionidae</taxon>
        <taxon>Arion</taxon>
    </lineage>
</organism>
<reference evidence="1" key="1">
    <citation type="submission" date="2014-12" db="EMBL/GenBank/DDBJ databases">
        <title>Insight into the proteome of Arion vulgaris.</title>
        <authorList>
            <person name="Aradska J."/>
            <person name="Bulat T."/>
            <person name="Smidak R."/>
            <person name="Sarate P."/>
            <person name="Gangsoo J."/>
            <person name="Sialana F."/>
            <person name="Bilban M."/>
            <person name="Lubec G."/>
        </authorList>
    </citation>
    <scope>NUCLEOTIDE SEQUENCE</scope>
    <source>
        <tissue evidence="1">Skin</tissue>
    </source>
</reference>